<proteinExistence type="predicted"/>
<organism evidence="1 2">
    <name type="scientific">Acinetobacter colistiniresistens</name>
    <dbReference type="NCBI Taxonomy" id="280145"/>
    <lineage>
        <taxon>Bacteria</taxon>
        <taxon>Pseudomonadati</taxon>
        <taxon>Pseudomonadota</taxon>
        <taxon>Gammaproteobacteria</taxon>
        <taxon>Moraxellales</taxon>
        <taxon>Moraxellaceae</taxon>
        <taxon>Acinetobacter</taxon>
    </lineage>
</organism>
<dbReference type="EMBL" id="ATGK01000008">
    <property type="protein sequence ID" value="EPG39516.1"/>
    <property type="molecule type" value="Genomic_DNA"/>
</dbReference>
<name>S3TD57_9GAMM</name>
<sequence length="35" mass="3328">MQAAAASGDQAVISHAKAQGASVGCCQLTASAIPI</sequence>
<comment type="caution">
    <text evidence="1">The sequence shown here is derived from an EMBL/GenBank/DDBJ whole genome shotgun (WGS) entry which is preliminary data.</text>
</comment>
<dbReference type="Proteomes" id="UP000014559">
    <property type="component" value="Unassembled WGS sequence"/>
</dbReference>
<evidence type="ECO:0000313" key="1">
    <source>
        <dbReference type="EMBL" id="EPG39516.1"/>
    </source>
</evidence>
<reference evidence="1 2" key="1">
    <citation type="submission" date="2013-06" db="EMBL/GenBank/DDBJ databases">
        <title>The Genome Sequence of Acinetobacter sp. NIPH 2036.</title>
        <authorList>
            <consortium name="The Broad Institute Genome Sequencing Platform"/>
            <consortium name="The Broad Institute Genome Sequencing Center for Infectious Disease"/>
            <person name="Cerqueira G."/>
            <person name="Feldgarden M."/>
            <person name="Courvalin P."/>
            <person name="Perichon B."/>
            <person name="Grillot-Courvalin C."/>
            <person name="Clermont D."/>
            <person name="Rocha E."/>
            <person name="Yoon E.-J."/>
            <person name="Nemec A."/>
            <person name="Young S.K."/>
            <person name="Zeng Q."/>
            <person name="Gargeya S."/>
            <person name="Fitzgerald M."/>
            <person name="Abouelleil A."/>
            <person name="Alvarado L."/>
            <person name="Berlin A.M."/>
            <person name="Chapman S.B."/>
            <person name="Dewar J."/>
            <person name="Goldberg J."/>
            <person name="Griggs A."/>
            <person name="Gujja S."/>
            <person name="Hansen M."/>
            <person name="Howarth C."/>
            <person name="Imamovic A."/>
            <person name="Larimer J."/>
            <person name="McCowan C."/>
            <person name="Murphy C."/>
            <person name="Pearson M."/>
            <person name="Priest M."/>
            <person name="Roberts A."/>
            <person name="Saif S."/>
            <person name="Shea T."/>
            <person name="Sykes S."/>
            <person name="Wortman J."/>
            <person name="Nusbaum C."/>
            <person name="Birren B."/>
        </authorList>
    </citation>
    <scope>NUCLEOTIDE SEQUENCE [LARGE SCALE GENOMIC DNA]</scope>
    <source>
        <strain evidence="1 2">NIPH 2036</strain>
    </source>
</reference>
<protein>
    <submittedName>
        <fullName evidence="1">Uncharacterized protein</fullName>
    </submittedName>
</protein>
<dbReference type="HOGENOM" id="CLU_3362745_0_0_6"/>
<evidence type="ECO:0000313" key="2">
    <source>
        <dbReference type="Proteomes" id="UP000014559"/>
    </source>
</evidence>
<dbReference type="AlphaFoldDB" id="S3TD57"/>
<accession>S3TD57</accession>
<gene>
    <name evidence="1" type="ORF">F907_00819</name>
</gene>